<evidence type="ECO:0000313" key="1">
    <source>
        <dbReference type="EMBL" id="EGF97185.1"/>
    </source>
</evidence>
<dbReference type="KEGG" id="mlr:MELLADRAFT_114527"/>
<protein>
    <submittedName>
        <fullName evidence="1">Uncharacterized protein</fullName>
    </submittedName>
</protein>
<dbReference type="Proteomes" id="UP000001072">
    <property type="component" value="Unassembled WGS sequence"/>
</dbReference>
<keyword evidence="2" id="KW-1185">Reference proteome</keyword>
<dbReference type="HOGENOM" id="CLU_1180465_0_0_1"/>
<sequence length="235" mass="25743">MQVDVNVYQTQRPHARPQIARPTTCSAGFYRQLCTSRTICYCCLKAYDETHCDANDRFVCPNPGATTADMDAFVAECRRNLGPGSPLVAAVSANPHPSGRLIPPHRCPSAAASRRIHTPALPLPQSHFGFDQAPAALQTNLLSEFPPLIDSVGQPPNPTTGVSALFHEFHNVEFPESLGQTEEFLSTQPIFGYLDNEIHAHVASLAFHGEKNADSRCIAACEFKRLILCEFKQQG</sequence>
<dbReference type="EMBL" id="GL883294">
    <property type="protein sequence ID" value="EGF97185.1"/>
    <property type="molecule type" value="Genomic_DNA"/>
</dbReference>
<dbReference type="VEuPathDB" id="FungiDB:MELLADRAFT_114527"/>
<accession>F4SDU2</accession>
<gene>
    <name evidence="1" type="ORF">MELLADRAFT_114527</name>
</gene>
<reference evidence="2" key="1">
    <citation type="journal article" date="2011" name="Proc. Natl. Acad. Sci. U.S.A.">
        <title>Obligate biotrophy features unraveled by the genomic analysis of rust fungi.</title>
        <authorList>
            <person name="Duplessis S."/>
            <person name="Cuomo C.A."/>
            <person name="Lin Y.-C."/>
            <person name="Aerts A."/>
            <person name="Tisserant E."/>
            <person name="Veneault-Fourrey C."/>
            <person name="Joly D.L."/>
            <person name="Hacquard S."/>
            <person name="Amselem J."/>
            <person name="Cantarel B.L."/>
            <person name="Chiu R."/>
            <person name="Coutinho P.M."/>
            <person name="Feau N."/>
            <person name="Field M."/>
            <person name="Frey P."/>
            <person name="Gelhaye E."/>
            <person name="Goldberg J."/>
            <person name="Grabherr M.G."/>
            <person name="Kodira C.D."/>
            <person name="Kohler A."/>
            <person name="Kuees U."/>
            <person name="Lindquist E.A."/>
            <person name="Lucas S.M."/>
            <person name="Mago R."/>
            <person name="Mauceli E."/>
            <person name="Morin E."/>
            <person name="Murat C."/>
            <person name="Pangilinan J.L."/>
            <person name="Park R."/>
            <person name="Pearson M."/>
            <person name="Quesneville H."/>
            <person name="Rouhier N."/>
            <person name="Sakthikumar S."/>
            <person name="Salamov A.A."/>
            <person name="Schmutz J."/>
            <person name="Selles B."/>
            <person name="Shapiro H."/>
            <person name="Tanguay P."/>
            <person name="Tuskan G.A."/>
            <person name="Henrissat B."/>
            <person name="Van de Peer Y."/>
            <person name="Rouze P."/>
            <person name="Ellis J.G."/>
            <person name="Dodds P.N."/>
            <person name="Schein J.E."/>
            <person name="Zhong S."/>
            <person name="Hamelin R.C."/>
            <person name="Grigoriev I.V."/>
            <person name="Szabo L.J."/>
            <person name="Martin F."/>
        </authorList>
    </citation>
    <scope>NUCLEOTIDE SEQUENCE [LARGE SCALE GENOMIC DNA]</scope>
    <source>
        <strain evidence="2">98AG31 / pathotype 3-4-7</strain>
    </source>
</reference>
<proteinExistence type="predicted"/>
<dbReference type="GeneID" id="18925376"/>
<name>F4SDU2_MELLP</name>
<dbReference type="RefSeq" id="XP_007419542.1">
    <property type="nucleotide sequence ID" value="XM_007419480.1"/>
</dbReference>
<dbReference type="AlphaFoldDB" id="F4SDU2"/>
<dbReference type="InParanoid" id="F4SDU2"/>
<evidence type="ECO:0000313" key="2">
    <source>
        <dbReference type="Proteomes" id="UP000001072"/>
    </source>
</evidence>
<organism evidence="2">
    <name type="scientific">Melampsora larici-populina (strain 98AG31 / pathotype 3-4-7)</name>
    <name type="common">Poplar leaf rust fungus</name>
    <dbReference type="NCBI Taxonomy" id="747676"/>
    <lineage>
        <taxon>Eukaryota</taxon>
        <taxon>Fungi</taxon>
        <taxon>Dikarya</taxon>
        <taxon>Basidiomycota</taxon>
        <taxon>Pucciniomycotina</taxon>
        <taxon>Pucciniomycetes</taxon>
        <taxon>Pucciniales</taxon>
        <taxon>Melampsoraceae</taxon>
        <taxon>Melampsora</taxon>
    </lineage>
</organism>